<feature type="transmembrane region" description="Helical" evidence="5">
    <location>
        <begin position="70"/>
        <end position="94"/>
    </location>
</feature>
<gene>
    <name evidence="7" type="ORF">GO621_10330</name>
</gene>
<evidence type="ECO:0000259" key="6">
    <source>
        <dbReference type="Pfam" id="PF13515"/>
    </source>
</evidence>
<feature type="transmembrane region" description="Helical" evidence="5">
    <location>
        <begin position="9"/>
        <end position="29"/>
    </location>
</feature>
<evidence type="ECO:0000256" key="4">
    <source>
        <dbReference type="ARBA" id="ARBA00023136"/>
    </source>
</evidence>
<accession>A0A7K1SX74</accession>
<sequence length="181" mass="20139">MDQKQIDFLLYVLKCLIGAAIGFFIYRAFPEGGAWTLVSILLVLSPEGKDAINLAEVRIKANLVGAGTGLLLFFLHPPAFFMICLGVIIVLVVCELLKLQVAARSALASVVIICIHESGKYFWQIAVERAGGVVGGCLIALLITYIVHYKSLIHNVRERKARISWRRNQFKKQQEESEPQV</sequence>
<keyword evidence="4 5" id="KW-0472">Membrane</keyword>
<dbReference type="Proteomes" id="UP000462014">
    <property type="component" value="Unassembled WGS sequence"/>
</dbReference>
<evidence type="ECO:0000313" key="8">
    <source>
        <dbReference type="Proteomes" id="UP000462014"/>
    </source>
</evidence>
<dbReference type="Pfam" id="PF13515">
    <property type="entry name" value="FUSC_2"/>
    <property type="match status" value="1"/>
</dbReference>
<dbReference type="InterPro" id="IPR049453">
    <property type="entry name" value="Memb_transporter_dom"/>
</dbReference>
<dbReference type="EMBL" id="WPIK01000008">
    <property type="protein sequence ID" value="MVN21931.1"/>
    <property type="molecule type" value="Genomic_DNA"/>
</dbReference>
<comment type="caution">
    <text evidence="7">The sequence shown here is derived from an EMBL/GenBank/DDBJ whole genome shotgun (WGS) entry which is preliminary data.</text>
</comment>
<dbReference type="AlphaFoldDB" id="A0A7K1SX74"/>
<keyword evidence="3 5" id="KW-1133">Transmembrane helix</keyword>
<keyword evidence="2 5" id="KW-0812">Transmembrane</keyword>
<keyword evidence="8" id="KW-1185">Reference proteome</keyword>
<protein>
    <submittedName>
        <fullName evidence="7">FUSC family protein</fullName>
    </submittedName>
</protein>
<feature type="domain" description="Integral membrane bound transporter" evidence="6">
    <location>
        <begin position="31"/>
        <end position="143"/>
    </location>
</feature>
<evidence type="ECO:0000256" key="3">
    <source>
        <dbReference type="ARBA" id="ARBA00022989"/>
    </source>
</evidence>
<feature type="transmembrane region" description="Helical" evidence="5">
    <location>
        <begin position="129"/>
        <end position="149"/>
    </location>
</feature>
<feature type="transmembrane region" description="Helical" evidence="5">
    <location>
        <begin position="106"/>
        <end position="123"/>
    </location>
</feature>
<organism evidence="7 8">
    <name type="scientific">Mucilaginibacter arboris</name>
    <dbReference type="NCBI Taxonomy" id="2682090"/>
    <lineage>
        <taxon>Bacteria</taxon>
        <taxon>Pseudomonadati</taxon>
        <taxon>Bacteroidota</taxon>
        <taxon>Sphingobacteriia</taxon>
        <taxon>Sphingobacteriales</taxon>
        <taxon>Sphingobacteriaceae</taxon>
        <taxon>Mucilaginibacter</taxon>
    </lineage>
</organism>
<dbReference type="GO" id="GO:0016020">
    <property type="term" value="C:membrane"/>
    <property type="evidence" value="ECO:0007669"/>
    <property type="project" value="UniProtKB-SubCell"/>
</dbReference>
<name>A0A7K1SX74_9SPHI</name>
<comment type="subcellular location">
    <subcellularLocation>
        <location evidence="1">Membrane</location>
        <topology evidence="1">Multi-pass membrane protein</topology>
    </subcellularLocation>
</comment>
<proteinExistence type="predicted"/>
<evidence type="ECO:0000256" key="2">
    <source>
        <dbReference type="ARBA" id="ARBA00022692"/>
    </source>
</evidence>
<reference evidence="7 8" key="1">
    <citation type="submission" date="2019-12" db="EMBL/GenBank/DDBJ databases">
        <title>Mucilaginibacter sp. HMF7410 genome sequencing and assembly.</title>
        <authorList>
            <person name="Kang H."/>
            <person name="Cha I."/>
            <person name="Kim H."/>
            <person name="Joh K."/>
        </authorList>
    </citation>
    <scope>NUCLEOTIDE SEQUENCE [LARGE SCALE GENOMIC DNA]</scope>
    <source>
        <strain evidence="7 8">HMF7410</strain>
    </source>
</reference>
<dbReference type="RefSeq" id="WP_157566710.1">
    <property type="nucleotide sequence ID" value="NZ_WPIK01000008.1"/>
</dbReference>
<evidence type="ECO:0000313" key="7">
    <source>
        <dbReference type="EMBL" id="MVN21931.1"/>
    </source>
</evidence>
<evidence type="ECO:0000256" key="5">
    <source>
        <dbReference type="SAM" id="Phobius"/>
    </source>
</evidence>
<evidence type="ECO:0000256" key="1">
    <source>
        <dbReference type="ARBA" id="ARBA00004141"/>
    </source>
</evidence>